<name>A0A9Q0JA67_9ROSI</name>
<dbReference type="GO" id="GO:0003676">
    <property type="term" value="F:nucleic acid binding"/>
    <property type="evidence" value="ECO:0007669"/>
    <property type="project" value="InterPro"/>
</dbReference>
<dbReference type="Gene3D" id="3.30.420.10">
    <property type="entry name" value="Ribonuclease H-like superfamily/Ribonuclease H"/>
    <property type="match status" value="1"/>
</dbReference>
<organism evidence="5 6">
    <name type="scientific">Turnera subulata</name>
    <dbReference type="NCBI Taxonomy" id="218843"/>
    <lineage>
        <taxon>Eukaryota</taxon>
        <taxon>Viridiplantae</taxon>
        <taxon>Streptophyta</taxon>
        <taxon>Embryophyta</taxon>
        <taxon>Tracheophyta</taxon>
        <taxon>Spermatophyta</taxon>
        <taxon>Magnoliopsida</taxon>
        <taxon>eudicotyledons</taxon>
        <taxon>Gunneridae</taxon>
        <taxon>Pentapetalae</taxon>
        <taxon>rosids</taxon>
        <taxon>fabids</taxon>
        <taxon>Malpighiales</taxon>
        <taxon>Passifloraceae</taxon>
        <taxon>Turnera</taxon>
    </lineage>
</organism>
<keyword evidence="1" id="KW-0540">Nuclease</keyword>
<dbReference type="EMBL" id="JAKUCV010004971">
    <property type="protein sequence ID" value="KAJ4833355.1"/>
    <property type="molecule type" value="Genomic_DNA"/>
</dbReference>
<dbReference type="PANTHER" id="PTHR13620:SF102">
    <property type="entry name" value="PROTEIN RISC-INTERACTING CLEARING 3'-5' EXORIBONUCLEASE 2"/>
    <property type="match status" value="1"/>
</dbReference>
<dbReference type="GO" id="GO:0005737">
    <property type="term" value="C:cytoplasm"/>
    <property type="evidence" value="ECO:0007669"/>
    <property type="project" value="TreeGrafter"/>
</dbReference>
<dbReference type="InterPro" id="IPR002562">
    <property type="entry name" value="3'-5'_exonuclease_dom"/>
</dbReference>
<dbReference type="InterPro" id="IPR012337">
    <property type="entry name" value="RNaseH-like_sf"/>
</dbReference>
<proteinExistence type="predicted"/>
<dbReference type="AlphaFoldDB" id="A0A9Q0JA67"/>
<feature type="region of interest" description="Disordered" evidence="3">
    <location>
        <begin position="63"/>
        <end position="83"/>
    </location>
</feature>
<dbReference type="GO" id="GO:0005634">
    <property type="term" value="C:nucleus"/>
    <property type="evidence" value="ECO:0007669"/>
    <property type="project" value="TreeGrafter"/>
</dbReference>
<dbReference type="Pfam" id="PF01612">
    <property type="entry name" value="DNA_pol_A_exo1"/>
    <property type="match status" value="1"/>
</dbReference>
<sequence>MPPLRRTQLTMSDGTLLMTEVVSDEDSNLCLYLLMHEMLKDGDMVVGFDIEWGFRQSRSMSRSKSDAGRLAEQEKSSTGSDRHSKRVEHHIALLSFCTKLGCILLRLRPESISPSLQRFLSIKDILFVGVHIKEDLEMMRSRYGLVVRNAVDLSDFAAKVYDQPRFAAYTARELSAKVSSLKFDPKPSTVLWSNWYDQNLSAEQIESATIDAYATYKVGKKLMESGSSSMKRLFS</sequence>
<evidence type="ECO:0000256" key="3">
    <source>
        <dbReference type="SAM" id="MobiDB-lite"/>
    </source>
</evidence>
<dbReference type="PANTHER" id="PTHR13620">
    <property type="entry name" value="3-5 EXONUCLEASE"/>
    <property type="match status" value="1"/>
</dbReference>
<evidence type="ECO:0000256" key="1">
    <source>
        <dbReference type="ARBA" id="ARBA00022722"/>
    </source>
</evidence>
<reference evidence="5" key="1">
    <citation type="submission" date="2022-02" db="EMBL/GenBank/DDBJ databases">
        <authorList>
            <person name="Henning P.M."/>
            <person name="McCubbin A.G."/>
            <person name="Shore J.S."/>
        </authorList>
    </citation>
    <scope>NUCLEOTIDE SEQUENCE</scope>
    <source>
        <strain evidence="5">F60SS</strain>
        <tissue evidence="5">Leaves</tissue>
    </source>
</reference>
<dbReference type="GO" id="GO:0008408">
    <property type="term" value="F:3'-5' exonuclease activity"/>
    <property type="evidence" value="ECO:0007669"/>
    <property type="project" value="InterPro"/>
</dbReference>
<feature type="domain" description="3'-5' exonuclease" evidence="4">
    <location>
        <begin position="87"/>
        <end position="224"/>
    </location>
</feature>
<keyword evidence="6" id="KW-1185">Reference proteome</keyword>
<dbReference type="OrthoDB" id="446462at2759"/>
<reference evidence="5" key="2">
    <citation type="journal article" date="2023" name="Plants (Basel)">
        <title>Annotation of the Turnera subulata (Passifloraceae) Draft Genome Reveals the S-Locus Evolved after the Divergence of Turneroideae from Passifloroideae in a Stepwise Manner.</title>
        <authorList>
            <person name="Henning P.M."/>
            <person name="Roalson E.H."/>
            <person name="Mir W."/>
            <person name="McCubbin A.G."/>
            <person name="Shore J.S."/>
        </authorList>
    </citation>
    <scope>NUCLEOTIDE SEQUENCE</scope>
    <source>
        <strain evidence="5">F60SS</strain>
    </source>
</reference>
<evidence type="ECO:0000256" key="2">
    <source>
        <dbReference type="ARBA" id="ARBA00022801"/>
    </source>
</evidence>
<dbReference type="GO" id="GO:0006139">
    <property type="term" value="P:nucleobase-containing compound metabolic process"/>
    <property type="evidence" value="ECO:0007669"/>
    <property type="project" value="InterPro"/>
</dbReference>
<keyword evidence="2" id="KW-0378">Hydrolase</keyword>
<dbReference type="SUPFAM" id="SSF53098">
    <property type="entry name" value="Ribonuclease H-like"/>
    <property type="match status" value="1"/>
</dbReference>
<evidence type="ECO:0000313" key="6">
    <source>
        <dbReference type="Proteomes" id="UP001141552"/>
    </source>
</evidence>
<accession>A0A9Q0JA67</accession>
<dbReference type="InterPro" id="IPR051132">
    <property type="entry name" value="3-5_Exonuclease_domain"/>
</dbReference>
<evidence type="ECO:0000259" key="4">
    <source>
        <dbReference type="Pfam" id="PF01612"/>
    </source>
</evidence>
<feature type="compositionally biased region" description="Basic and acidic residues" evidence="3">
    <location>
        <begin position="63"/>
        <end position="75"/>
    </location>
</feature>
<protein>
    <recommendedName>
        <fullName evidence="4">3'-5' exonuclease domain-containing protein</fullName>
    </recommendedName>
</protein>
<comment type="caution">
    <text evidence="5">The sequence shown here is derived from an EMBL/GenBank/DDBJ whole genome shotgun (WGS) entry which is preliminary data.</text>
</comment>
<gene>
    <name evidence="5" type="ORF">Tsubulata_002599</name>
</gene>
<evidence type="ECO:0000313" key="5">
    <source>
        <dbReference type="EMBL" id="KAJ4833355.1"/>
    </source>
</evidence>
<dbReference type="InterPro" id="IPR036397">
    <property type="entry name" value="RNaseH_sf"/>
</dbReference>
<dbReference type="Proteomes" id="UP001141552">
    <property type="component" value="Unassembled WGS sequence"/>
</dbReference>